<keyword evidence="3" id="KW-1185">Reference proteome</keyword>
<proteinExistence type="predicted"/>
<organism evidence="2 3">
    <name type="scientific">Ditylenchus destructor</name>
    <dbReference type="NCBI Taxonomy" id="166010"/>
    <lineage>
        <taxon>Eukaryota</taxon>
        <taxon>Metazoa</taxon>
        <taxon>Ecdysozoa</taxon>
        <taxon>Nematoda</taxon>
        <taxon>Chromadorea</taxon>
        <taxon>Rhabditida</taxon>
        <taxon>Tylenchina</taxon>
        <taxon>Tylenchomorpha</taxon>
        <taxon>Sphaerularioidea</taxon>
        <taxon>Anguinidae</taxon>
        <taxon>Anguininae</taxon>
        <taxon>Ditylenchus</taxon>
    </lineage>
</organism>
<protein>
    <submittedName>
        <fullName evidence="2">Uncharacterized protein</fullName>
    </submittedName>
</protein>
<evidence type="ECO:0000313" key="2">
    <source>
        <dbReference type="EMBL" id="KAI1693743.1"/>
    </source>
</evidence>
<feature type="region of interest" description="Disordered" evidence="1">
    <location>
        <begin position="47"/>
        <end position="70"/>
    </location>
</feature>
<name>A0AAD4MHZ0_9BILA</name>
<gene>
    <name evidence="2" type="ORF">DdX_20501</name>
</gene>
<accession>A0AAD4MHZ0</accession>
<dbReference type="EMBL" id="JAKKPZ010000590">
    <property type="protein sequence ID" value="KAI1693743.1"/>
    <property type="molecule type" value="Genomic_DNA"/>
</dbReference>
<evidence type="ECO:0000256" key="1">
    <source>
        <dbReference type="SAM" id="MobiDB-lite"/>
    </source>
</evidence>
<reference evidence="2" key="1">
    <citation type="submission" date="2022-01" db="EMBL/GenBank/DDBJ databases">
        <title>Genome Sequence Resource for Two Populations of Ditylenchus destructor, the Migratory Endoparasitic Phytonematode.</title>
        <authorList>
            <person name="Zhang H."/>
            <person name="Lin R."/>
            <person name="Xie B."/>
        </authorList>
    </citation>
    <scope>NUCLEOTIDE SEQUENCE</scope>
    <source>
        <strain evidence="2">BazhouSP</strain>
    </source>
</reference>
<dbReference type="Proteomes" id="UP001201812">
    <property type="component" value="Unassembled WGS sequence"/>
</dbReference>
<comment type="caution">
    <text evidence="2">The sequence shown here is derived from an EMBL/GenBank/DDBJ whole genome shotgun (WGS) entry which is preliminary data.</text>
</comment>
<feature type="region of interest" description="Disordered" evidence="1">
    <location>
        <begin position="1"/>
        <end position="23"/>
    </location>
</feature>
<dbReference type="AlphaFoldDB" id="A0AAD4MHZ0"/>
<evidence type="ECO:0000313" key="3">
    <source>
        <dbReference type="Proteomes" id="UP001201812"/>
    </source>
</evidence>
<sequence length="70" mass="7905">MFKLNNYQSTNINEPPDVNSAQISEKFPMKEQLKLEQTPEQGFRLKLPNNPYKAPNKPLGLGLNHSVPIG</sequence>